<feature type="coiled-coil region" evidence="1">
    <location>
        <begin position="342"/>
        <end position="449"/>
    </location>
</feature>
<organism evidence="3">
    <name type="scientific">Timema tahoe</name>
    <dbReference type="NCBI Taxonomy" id="61484"/>
    <lineage>
        <taxon>Eukaryota</taxon>
        <taxon>Metazoa</taxon>
        <taxon>Ecdysozoa</taxon>
        <taxon>Arthropoda</taxon>
        <taxon>Hexapoda</taxon>
        <taxon>Insecta</taxon>
        <taxon>Pterygota</taxon>
        <taxon>Neoptera</taxon>
        <taxon>Polyneoptera</taxon>
        <taxon>Phasmatodea</taxon>
        <taxon>Timematodea</taxon>
        <taxon>Timematoidea</taxon>
        <taxon>Timematidae</taxon>
        <taxon>Timema</taxon>
    </lineage>
</organism>
<dbReference type="AlphaFoldDB" id="A0A7R9II04"/>
<gene>
    <name evidence="3" type="ORF">TTEB3V08_LOCUS6553</name>
</gene>
<accession>A0A7R9II04</accession>
<keyword evidence="1" id="KW-0175">Coiled coil</keyword>
<feature type="compositionally biased region" description="Basic and acidic residues" evidence="2">
    <location>
        <begin position="175"/>
        <end position="188"/>
    </location>
</feature>
<feature type="compositionally biased region" description="Basic residues" evidence="2">
    <location>
        <begin position="12"/>
        <end position="21"/>
    </location>
</feature>
<evidence type="ECO:0000256" key="2">
    <source>
        <dbReference type="SAM" id="MobiDB-lite"/>
    </source>
</evidence>
<protein>
    <submittedName>
        <fullName evidence="3">Uncharacterized protein</fullName>
    </submittedName>
</protein>
<feature type="region of interest" description="Disordered" evidence="2">
    <location>
        <begin position="175"/>
        <end position="198"/>
    </location>
</feature>
<evidence type="ECO:0000313" key="3">
    <source>
        <dbReference type="EMBL" id="CAD7458577.1"/>
    </source>
</evidence>
<feature type="region of interest" description="Disordered" evidence="2">
    <location>
        <begin position="1"/>
        <end position="26"/>
    </location>
</feature>
<evidence type="ECO:0000256" key="1">
    <source>
        <dbReference type="SAM" id="Coils"/>
    </source>
</evidence>
<dbReference type="EMBL" id="OE002361">
    <property type="protein sequence ID" value="CAD7458577.1"/>
    <property type="molecule type" value="Genomic_DNA"/>
</dbReference>
<feature type="region of interest" description="Disordered" evidence="2">
    <location>
        <begin position="267"/>
        <end position="296"/>
    </location>
</feature>
<proteinExistence type="predicted"/>
<sequence length="455" mass="51932">MEAEPAWSTRQIHVKKKKKRLSGSASGILRPRCPAPLGVSPSPGHRTVERAELPCGIFVPEASRFLELFPFGASQRACVSGSRGRNRAGGGCVLVSFQHNLGALLPQDVSNWTRYRLMGDPLQLKREAIPKYFDCDPSRTLCHTSRIKPRKAHLKREAKKLVEDAMREAELKEKELEEERKKAEKESSECDPIPIKSQQSETCDSFEPLIIKKEALSPKREQSVDNETVFVDVNAPTVTNDGQIFIICNPSETNAEESLATSLVDENAAGDANQTNGERLQNIPESEVRNKPRNKRKQTFELLSDIPPSEHQEFTEQSNDFSNVSVLSETQDNSSTNKDYPIEENEHVLGALNEELVKARARLVELEVEQTMKEHKIRKMELKERLVETRNRIEHEKEQHFLRVAEIKLRLQDFVRKSERERKDYDLNLENLKLKLSNSRLENQILVKKLQALNN</sequence>
<reference evidence="3" key="1">
    <citation type="submission" date="2020-11" db="EMBL/GenBank/DDBJ databases">
        <authorList>
            <person name="Tran Van P."/>
        </authorList>
    </citation>
    <scope>NUCLEOTIDE SEQUENCE</scope>
</reference>
<name>A0A7R9II04_9NEOP</name>